<dbReference type="Proteomes" id="UP000663823">
    <property type="component" value="Unassembled WGS sequence"/>
</dbReference>
<gene>
    <name evidence="1" type="ORF">OTI717_LOCUS41715</name>
</gene>
<evidence type="ECO:0000313" key="1">
    <source>
        <dbReference type="EMBL" id="CAF4290371.1"/>
    </source>
</evidence>
<dbReference type="AlphaFoldDB" id="A0A820H5G8"/>
<sequence>DIDKAVEAAQTAFDIESPWHKLDPLSFFLST</sequence>
<organism evidence="1 2">
    <name type="scientific">Rotaria sordida</name>
    <dbReference type="NCBI Taxonomy" id="392033"/>
    <lineage>
        <taxon>Eukaryota</taxon>
        <taxon>Metazoa</taxon>
        <taxon>Spiralia</taxon>
        <taxon>Gnathifera</taxon>
        <taxon>Rotifera</taxon>
        <taxon>Eurotatoria</taxon>
        <taxon>Bdelloidea</taxon>
        <taxon>Philodinida</taxon>
        <taxon>Philodinidae</taxon>
        <taxon>Rotaria</taxon>
    </lineage>
</organism>
<feature type="non-terminal residue" evidence="1">
    <location>
        <position position="1"/>
    </location>
</feature>
<name>A0A820H5G8_9BILA</name>
<accession>A0A820H5G8</accession>
<reference evidence="1" key="1">
    <citation type="submission" date="2021-02" db="EMBL/GenBank/DDBJ databases">
        <authorList>
            <person name="Nowell W R."/>
        </authorList>
    </citation>
    <scope>NUCLEOTIDE SEQUENCE</scope>
</reference>
<protein>
    <submittedName>
        <fullName evidence="1">Uncharacterized protein</fullName>
    </submittedName>
</protein>
<proteinExistence type="predicted"/>
<dbReference type="EMBL" id="CAJOAX010043840">
    <property type="protein sequence ID" value="CAF4290371.1"/>
    <property type="molecule type" value="Genomic_DNA"/>
</dbReference>
<comment type="caution">
    <text evidence="1">The sequence shown here is derived from an EMBL/GenBank/DDBJ whole genome shotgun (WGS) entry which is preliminary data.</text>
</comment>
<evidence type="ECO:0000313" key="2">
    <source>
        <dbReference type="Proteomes" id="UP000663823"/>
    </source>
</evidence>